<keyword evidence="2" id="KW-1185">Reference proteome</keyword>
<accession>T5LU81</accession>
<dbReference type="HOGENOM" id="CLU_3200570_0_0_7"/>
<organism evidence="1 2">
    <name type="scientific">Helicobacter bilis ATCC 43879</name>
    <dbReference type="NCBI Taxonomy" id="613026"/>
    <lineage>
        <taxon>Bacteria</taxon>
        <taxon>Pseudomonadati</taxon>
        <taxon>Campylobacterota</taxon>
        <taxon>Epsilonproteobacteria</taxon>
        <taxon>Campylobacterales</taxon>
        <taxon>Helicobacteraceae</taxon>
        <taxon>Helicobacter</taxon>
    </lineage>
</organism>
<evidence type="ECO:0000313" key="1">
    <source>
        <dbReference type="EMBL" id="EQM94785.1"/>
    </source>
</evidence>
<dbReference type="AlphaFoldDB" id="T5LU81"/>
<gene>
    <name evidence="1" type="ORF">HRAG_02446</name>
</gene>
<evidence type="ECO:0000313" key="2">
    <source>
        <dbReference type="Proteomes" id="UP000005085"/>
    </source>
</evidence>
<protein>
    <submittedName>
        <fullName evidence="1">Uncharacterized protein</fullName>
    </submittedName>
</protein>
<proteinExistence type="predicted"/>
<dbReference type="Proteomes" id="UP000005085">
    <property type="component" value="Unassembled WGS sequence"/>
</dbReference>
<sequence length="45" mass="5314">MYFFGYIKSGFLYHILNLKCFLVVADLTIYRNNILQKVIKSANKL</sequence>
<name>T5LU81_9HELI</name>
<dbReference type="EMBL" id="ACDN02000010">
    <property type="protein sequence ID" value="EQM94785.1"/>
    <property type="molecule type" value="Genomic_DNA"/>
</dbReference>
<reference evidence="1 2" key="1">
    <citation type="journal article" date="2014" name="Genome Announc.">
        <title>Draft genome sequences of six enterohepatic helicobacter species isolated from humans and one from rhesus macaques.</title>
        <authorList>
            <person name="Shen Z."/>
            <person name="Sheh A."/>
            <person name="Young S.K."/>
            <person name="Abouelliel A."/>
            <person name="Ward D.V."/>
            <person name="Earl A.M."/>
            <person name="Fox J.G."/>
        </authorList>
    </citation>
    <scope>NUCLEOTIDE SEQUENCE [LARGE SCALE GENOMIC DNA]</scope>
    <source>
        <strain evidence="1 2">ATCC 43879</strain>
    </source>
</reference>
<comment type="caution">
    <text evidence="1">The sequence shown here is derived from an EMBL/GenBank/DDBJ whole genome shotgun (WGS) entry which is preliminary data.</text>
</comment>